<evidence type="ECO:0000256" key="1">
    <source>
        <dbReference type="SAM" id="Coils"/>
    </source>
</evidence>
<accession>A0A484HDN6</accession>
<dbReference type="EMBL" id="CAACVI010000007">
    <property type="protein sequence ID" value="VEN73296.1"/>
    <property type="molecule type" value="Genomic_DNA"/>
</dbReference>
<evidence type="ECO:0000313" key="2">
    <source>
        <dbReference type="EMBL" id="VEN73296.1"/>
    </source>
</evidence>
<feature type="coiled-coil region" evidence="1">
    <location>
        <begin position="1244"/>
        <end position="1271"/>
    </location>
</feature>
<protein>
    <submittedName>
        <fullName evidence="2">Uncharacterized protein</fullName>
    </submittedName>
</protein>
<reference evidence="2" key="1">
    <citation type="submission" date="2019-01" db="EMBL/GenBank/DDBJ databases">
        <authorList>
            <consortium name="Genoscope - CEA"/>
            <person name="William W."/>
        </authorList>
    </citation>
    <scope>NUCLEOTIDE SEQUENCE</scope>
    <source>
        <strain evidence="2">CR-1</strain>
    </source>
</reference>
<keyword evidence="1" id="KW-0175">Coiled coil</keyword>
<name>A0A484HDN6_9BACT</name>
<gene>
    <name evidence="2" type="ORF">EPICR_150012</name>
</gene>
<sequence length="1425" mass="162715">MVNLLADIVEFRGDRLFNGAVNIEWFTADESKAQIASEAFVFHGPKYHGVSQEDIGDGHSHKLIDSASFAQAVIRRCYGLEDQPFTLAIAGYGTGKSHLGLTLAQLVSDPHGNISERIVSSIKSADSEIGHDIKLNLKEASQPCLAITLNGMRGFDLSAEITRQVSTLLKKDGHSTAMLDELRPRFGQAVSLIEMSNATVQEELIHASQVESVEFLTQALENHDEQLYALVHDFFSDRGMPIRALAGETVRDVIDIVVREYCGREKPYRSLLILFDEFGKYTEFATERSQIAGSGALQDLFEAVQANSNSVNFVGFIQFELNAYIQRVAPEYKNEILRYVTRYQSANKLYLSINLETLIANLLKKKQTERFIEYFDSESANNTSKDIMTNLAKWFPGATNHRLWTDTKLFHSVIRQGCWPLSPYATWLLFYLASVGKHLQERSALSLLGNTFTKFAKMSLEKGLDWSINAVDLWSDDLEKDLVISEETGQQGSITLSYATVMARHGGRLSTEQRKLLRAIVLASKLGLVSTDKNEAVFALAELCSMPELRVTSEIKLLQEDYNVIEWDDAFNAFDILGDAVPRTQFLSFIRQRVASAYDEHGKAVLFASRAAEWCDLLADIDTDFAEENRIYTREWRFSAVTSNLDFLEQQIKMAADQWMSAIAVDQPKGTVIYTYVEPNRVQENVMSSVRRLLKKASREAGVSAIPILVVILHDMNGNLGQFLSEYGVLEEINETEKSKFGNLVSAHQEKLLKSIRESIDSLIKKRLYATAINEEMGIQRLSRVGTQLFEKIYKKAITFPFDGFSTARGNAANTCHELTHELMHGKLDFNGITAKPVDVKNRATKVLRDTWGIFNKNGSISRRPSLSVIRSLTEKWDSILSNEGKLSITHAVKGLCQPPYGANIASAGLFLGVFMAPRYDKLVVMKNGSQIGTSQWLQEKLFRGKYLSLTALKSVDFLLLEEASSEWDTLLDEWEQSEDYLSRINYLKRSIELKERSPIPPLLVYREESLRQSALEANAEVKKIEKIRDEAWRKIEKSERFFDCSLVLWAADMLKESLDKMTNEMPLWVEEQIEEIEKDYISARQYTIQLFPDWVKLQSPSSDSPTAIGDFKHKMLRVFGKKFKRIGLEEEFNQIESHTQKSIKNAELIADAKETARHIQGWIDEHSNEQRIIRIAEVRSFKDKGREYSKTLSKYEKRVNIPEISVLREPLVNVIQRFEAEEKKIFDRASALWDSTIETDQDMDRLSAEVDSLINAFDGLENDLEDLLSMKKALRLYKDCYKQMGDEALSWSDFDRLSKEFVAEYEGLLEEDELPWASEEVVLIFQKQFRWLRESKSKVWIQNWIDRVKNVESMTAKQANEFMSELIKTPTFLTDDHKKQLAGIVEKVDNHLNNLSVEWLVEKFKELSKDRKLQFLETIKHLLN</sequence>
<organism evidence="2">
    <name type="scientific">uncultured Desulfobacteraceae bacterium</name>
    <dbReference type="NCBI Taxonomy" id="218296"/>
    <lineage>
        <taxon>Bacteria</taxon>
        <taxon>Pseudomonadati</taxon>
        <taxon>Thermodesulfobacteriota</taxon>
        <taxon>Desulfobacteria</taxon>
        <taxon>Desulfobacterales</taxon>
        <taxon>Desulfobacteraceae</taxon>
        <taxon>environmental samples</taxon>
    </lineage>
</organism>
<proteinExistence type="predicted"/>